<dbReference type="InterPro" id="IPR003876">
    <property type="entry name" value="Arg_deiminase"/>
</dbReference>
<comment type="catalytic activity">
    <reaction evidence="3">
        <text>L-arginine + H2O = L-citrulline + NH4(+)</text>
        <dbReference type="Rhea" id="RHEA:19597"/>
        <dbReference type="ChEBI" id="CHEBI:15377"/>
        <dbReference type="ChEBI" id="CHEBI:28938"/>
        <dbReference type="ChEBI" id="CHEBI:32682"/>
        <dbReference type="ChEBI" id="CHEBI:57743"/>
        <dbReference type="EC" id="3.5.3.6"/>
    </reaction>
</comment>
<evidence type="ECO:0000313" key="5">
    <source>
        <dbReference type="Proteomes" id="UP000273001"/>
    </source>
</evidence>
<dbReference type="NCBIfam" id="NF002381">
    <property type="entry name" value="PRK01388.1"/>
    <property type="match status" value="1"/>
</dbReference>
<dbReference type="RefSeq" id="WP_119835035.1">
    <property type="nucleotide sequence ID" value="NZ_CP032514.1"/>
</dbReference>
<evidence type="ECO:0000256" key="2">
    <source>
        <dbReference type="ARBA" id="ARBA00022801"/>
    </source>
</evidence>
<gene>
    <name evidence="3" type="primary">arcA</name>
    <name evidence="4" type="ORF">D5R93_06505</name>
</gene>
<proteinExistence type="inferred from homology"/>
<dbReference type="Proteomes" id="UP000273001">
    <property type="component" value="Chromosome"/>
</dbReference>
<keyword evidence="3" id="KW-0056">Arginine metabolism</keyword>
<protein>
    <recommendedName>
        <fullName evidence="3">Arginine deiminase</fullName>
        <shortName evidence="3">ADI</shortName>
        <ecNumber evidence="3">3.5.3.6</ecNumber>
    </recommendedName>
    <alternativeName>
        <fullName evidence="3">Arginine dihydrolase</fullName>
        <shortName evidence="3">AD</shortName>
    </alternativeName>
</protein>
<dbReference type="PANTHER" id="PTHR47271:SF2">
    <property type="entry name" value="ARGININE DEIMINASE"/>
    <property type="match status" value="1"/>
</dbReference>
<dbReference type="HAMAP" id="MF_00242">
    <property type="entry name" value="Arg_deiminase"/>
    <property type="match status" value="1"/>
</dbReference>
<dbReference type="PRINTS" id="PR01466">
    <property type="entry name" value="ARGDEIMINASE"/>
</dbReference>
<feature type="active site" description="Amidino-cysteine intermediate" evidence="3">
    <location>
        <position position="395"/>
    </location>
</feature>
<dbReference type="Pfam" id="PF02274">
    <property type="entry name" value="ADI"/>
    <property type="match status" value="1"/>
</dbReference>
<evidence type="ECO:0000313" key="4">
    <source>
        <dbReference type="EMBL" id="AYD89776.1"/>
    </source>
</evidence>
<evidence type="ECO:0000256" key="1">
    <source>
        <dbReference type="ARBA" id="ARBA00010206"/>
    </source>
</evidence>
<dbReference type="Gene3D" id="1.10.3930.10">
    <property type="entry name" value="Arginine deiminase"/>
    <property type="match status" value="1"/>
</dbReference>
<dbReference type="PIRSF" id="PIRSF006356">
    <property type="entry name" value="Arg_deiminase"/>
    <property type="match status" value="1"/>
</dbReference>
<dbReference type="EMBL" id="CP032514">
    <property type="protein sequence ID" value="AYD89776.1"/>
    <property type="molecule type" value="Genomic_DNA"/>
</dbReference>
<accession>A0ABM6Z3D9</accession>
<comment type="similarity">
    <text evidence="1 3">Belongs to the arginine deiminase family.</text>
</comment>
<name>A0ABM6Z3D9_9ACTO</name>
<reference evidence="4 5" key="1">
    <citation type="submission" date="2018-09" db="EMBL/GenBank/DDBJ databases">
        <authorList>
            <person name="Li J."/>
        </authorList>
    </citation>
    <scope>NUCLEOTIDE SEQUENCE [LARGE SCALE GENOMIC DNA]</scope>
    <source>
        <strain evidence="4 5">2129</strain>
    </source>
</reference>
<dbReference type="SUPFAM" id="SSF55909">
    <property type="entry name" value="Pentein"/>
    <property type="match status" value="1"/>
</dbReference>
<dbReference type="Gene3D" id="3.75.10.10">
    <property type="entry name" value="L-arginine/glycine Amidinotransferase, Chain A"/>
    <property type="match status" value="1"/>
</dbReference>
<dbReference type="EC" id="3.5.3.6" evidence="3"/>
<keyword evidence="5" id="KW-1185">Reference proteome</keyword>
<keyword evidence="3" id="KW-0963">Cytoplasm</keyword>
<keyword evidence="2 3" id="KW-0378">Hydrolase</keyword>
<dbReference type="GO" id="GO:0016990">
    <property type="term" value="F:arginine deiminase activity"/>
    <property type="evidence" value="ECO:0007669"/>
    <property type="project" value="UniProtKB-EC"/>
</dbReference>
<organism evidence="4 5">
    <name type="scientific">Actinomyces lilanjuaniae</name>
    <dbReference type="NCBI Taxonomy" id="2321394"/>
    <lineage>
        <taxon>Bacteria</taxon>
        <taxon>Bacillati</taxon>
        <taxon>Actinomycetota</taxon>
        <taxon>Actinomycetes</taxon>
        <taxon>Actinomycetales</taxon>
        <taxon>Actinomycetaceae</taxon>
        <taxon>Actinomyces</taxon>
    </lineage>
</organism>
<comment type="pathway">
    <text evidence="3">Amino-acid degradation; L-arginine degradation via ADI pathway; carbamoyl phosphate from L-arginine: step 1/2.</text>
</comment>
<comment type="subcellular location">
    <subcellularLocation>
        <location evidence="3">Cytoplasm</location>
    </subcellularLocation>
</comment>
<evidence type="ECO:0000256" key="3">
    <source>
        <dbReference type="HAMAP-Rule" id="MF_00242"/>
    </source>
</evidence>
<dbReference type="PANTHER" id="PTHR47271">
    <property type="entry name" value="ARGININE DEIMINASE"/>
    <property type="match status" value="1"/>
</dbReference>
<sequence>MSFSVDSEIGRLRQVILHRPGREMLRLTPQNKDSLLFDDVLWLERAQQEHDQLARTLTDRGVEVLYLGDLLAQTLEVAEARDFVLANTFNENTCGPRAAEALHGLMQGLPAAELAEILVAGATRRELQERVPVADSLVLSLLEDDDLLLAPLTNHLFTRDTSCWVYGGVSINSMTKQARRRETVNYQAIYRWHPFFADQEFPVWSEGLAAGPATVEGGDVEVIGNGAVLVGVSERTCPQGVERLASRLFTSGEVSQVIAVEMSRNRAQMHLDTVMTMVDVGTFVKYADLGMLPTVTLRPDGAGMSVTRHAPEDMHRVIAQALGLDDLKVLTTPQDSLAAAREQWDDGCNTLAVSPGVVVTYERNVATNDYLASNGIEVLPVPGSELGRGRGGPHCMSCPVLRDPVPAL</sequence>